<feature type="transmembrane region" description="Helical" evidence="7">
    <location>
        <begin position="21"/>
        <end position="42"/>
    </location>
</feature>
<keyword evidence="2" id="KW-1003">Cell membrane</keyword>
<dbReference type="GO" id="GO:0022857">
    <property type="term" value="F:transmembrane transporter activity"/>
    <property type="evidence" value="ECO:0007669"/>
    <property type="project" value="InterPro"/>
</dbReference>
<evidence type="ECO:0000256" key="6">
    <source>
        <dbReference type="SAM" id="MobiDB-lite"/>
    </source>
</evidence>
<feature type="transmembrane region" description="Helical" evidence="7">
    <location>
        <begin position="107"/>
        <end position="128"/>
    </location>
</feature>
<evidence type="ECO:0000256" key="1">
    <source>
        <dbReference type="ARBA" id="ARBA00004651"/>
    </source>
</evidence>
<evidence type="ECO:0000256" key="7">
    <source>
        <dbReference type="SAM" id="Phobius"/>
    </source>
</evidence>
<comment type="caution">
    <text evidence="9">The sequence shown here is derived from an EMBL/GenBank/DDBJ whole genome shotgun (WGS) entry which is preliminary data.</text>
</comment>
<dbReference type="GO" id="GO:0005886">
    <property type="term" value="C:plasma membrane"/>
    <property type="evidence" value="ECO:0007669"/>
    <property type="project" value="UniProtKB-SubCell"/>
</dbReference>
<protein>
    <submittedName>
        <fullName evidence="9">MFS family permease</fullName>
    </submittedName>
</protein>
<dbReference type="InterPro" id="IPR011701">
    <property type="entry name" value="MFS"/>
</dbReference>
<proteinExistence type="predicted"/>
<feature type="transmembrane region" description="Helical" evidence="7">
    <location>
        <begin position="48"/>
        <end position="70"/>
    </location>
</feature>
<feature type="transmembrane region" description="Helical" evidence="7">
    <location>
        <begin position="345"/>
        <end position="364"/>
    </location>
</feature>
<dbReference type="EMBL" id="JACHJV010000001">
    <property type="protein sequence ID" value="MBB4925760.1"/>
    <property type="molecule type" value="Genomic_DNA"/>
</dbReference>
<feature type="transmembrane region" description="Helical" evidence="7">
    <location>
        <begin position="257"/>
        <end position="277"/>
    </location>
</feature>
<feature type="transmembrane region" description="Helical" evidence="7">
    <location>
        <begin position="171"/>
        <end position="190"/>
    </location>
</feature>
<feature type="transmembrane region" description="Helical" evidence="7">
    <location>
        <begin position="148"/>
        <end position="165"/>
    </location>
</feature>
<evidence type="ECO:0000313" key="9">
    <source>
        <dbReference type="EMBL" id="MBB4925760.1"/>
    </source>
</evidence>
<dbReference type="SUPFAM" id="SSF103473">
    <property type="entry name" value="MFS general substrate transporter"/>
    <property type="match status" value="1"/>
</dbReference>
<dbReference type="InterPro" id="IPR020846">
    <property type="entry name" value="MFS_dom"/>
</dbReference>
<dbReference type="AlphaFoldDB" id="A0A7W7R5P3"/>
<sequence>MSTTTDVLRHRPFRYLTAGRAMTVLANSMAPVALSFAVLDLTGSVSDLGLVVGARSLANVLALLFGGVLADRVRRSVLLQGSALGAALVQGGLAVSLLLHWASLPLLVVLSLANGVLAALSFPAAAALMPQTVPPGELRQANAVARMGVNLGMIAGSSLGGLLAATAGAGWALAVDAAALAVAGGCYLLVRQAAAERVAERAATRPLAELRDGWREFASRSWIWVVVLQFLVVNAAYSGSVQVLGPGIAQATIGRTAWGVALAVQMAGAVVAGLLATRLRVRRALLLGVALVGVDALTVLTLAQRPGAVALSAMLFVSGFALELFGVAWDLSLQQNVPADRLARVYSIDALGSFLALPLGEMAVGPLSHRFGQRPTLLVAAALIALATGAALTSRAVRTLAVREEPTADAPTTEVSPATTEPGVQPVAAG</sequence>
<accession>A0A7W7R5P3</accession>
<dbReference type="PANTHER" id="PTHR23513">
    <property type="entry name" value="INTEGRAL MEMBRANE EFFLUX PROTEIN-RELATED"/>
    <property type="match status" value="1"/>
</dbReference>
<evidence type="ECO:0000256" key="5">
    <source>
        <dbReference type="ARBA" id="ARBA00023136"/>
    </source>
</evidence>
<keyword evidence="10" id="KW-1185">Reference proteome</keyword>
<feature type="transmembrane region" description="Helical" evidence="7">
    <location>
        <begin position="376"/>
        <end position="393"/>
    </location>
</feature>
<feature type="transmembrane region" description="Helical" evidence="7">
    <location>
        <begin position="221"/>
        <end position="237"/>
    </location>
</feature>
<evidence type="ECO:0000256" key="3">
    <source>
        <dbReference type="ARBA" id="ARBA00022692"/>
    </source>
</evidence>
<feature type="domain" description="Major facilitator superfamily (MFS) profile" evidence="8">
    <location>
        <begin position="1"/>
        <end position="399"/>
    </location>
</feature>
<dbReference type="PANTHER" id="PTHR23513:SF11">
    <property type="entry name" value="STAPHYLOFERRIN A TRANSPORTER"/>
    <property type="match status" value="1"/>
</dbReference>
<dbReference type="InterPro" id="IPR036259">
    <property type="entry name" value="MFS_trans_sf"/>
</dbReference>
<keyword evidence="4 7" id="KW-1133">Transmembrane helix</keyword>
<name>A0A7W7R5P3_KITKI</name>
<gene>
    <name evidence="9" type="ORF">FHR34_004753</name>
</gene>
<dbReference type="RefSeq" id="WP_184938207.1">
    <property type="nucleotide sequence ID" value="NZ_JACHJV010000001.1"/>
</dbReference>
<keyword evidence="5 7" id="KW-0472">Membrane</keyword>
<dbReference type="Gene3D" id="1.20.1250.20">
    <property type="entry name" value="MFS general substrate transporter like domains"/>
    <property type="match status" value="1"/>
</dbReference>
<feature type="transmembrane region" description="Helical" evidence="7">
    <location>
        <begin position="284"/>
        <end position="303"/>
    </location>
</feature>
<dbReference type="Pfam" id="PF07690">
    <property type="entry name" value="MFS_1"/>
    <property type="match status" value="1"/>
</dbReference>
<feature type="region of interest" description="Disordered" evidence="6">
    <location>
        <begin position="403"/>
        <end position="430"/>
    </location>
</feature>
<evidence type="ECO:0000256" key="2">
    <source>
        <dbReference type="ARBA" id="ARBA00022475"/>
    </source>
</evidence>
<evidence type="ECO:0000259" key="8">
    <source>
        <dbReference type="PROSITE" id="PS50850"/>
    </source>
</evidence>
<dbReference type="Proteomes" id="UP000540506">
    <property type="component" value="Unassembled WGS sequence"/>
</dbReference>
<feature type="transmembrane region" description="Helical" evidence="7">
    <location>
        <begin position="309"/>
        <end position="333"/>
    </location>
</feature>
<keyword evidence="3 7" id="KW-0812">Transmembrane</keyword>
<feature type="transmembrane region" description="Helical" evidence="7">
    <location>
        <begin position="77"/>
        <end position="101"/>
    </location>
</feature>
<dbReference type="PROSITE" id="PS50850">
    <property type="entry name" value="MFS"/>
    <property type="match status" value="1"/>
</dbReference>
<evidence type="ECO:0000256" key="4">
    <source>
        <dbReference type="ARBA" id="ARBA00022989"/>
    </source>
</evidence>
<comment type="subcellular location">
    <subcellularLocation>
        <location evidence="1">Cell membrane</location>
        <topology evidence="1">Multi-pass membrane protein</topology>
    </subcellularLocation>
</comment>
<reference evidence="9 10" key="1">
    <citation type="submission" date="2020-08" db="EMBL/GenBank/DDBJ databases">
        <title>Sequencing the genomes of 1000 actinobacteria strains.</title>
        <authorList>
            <person name="Klenk H.-P."/>
        </authorList>
    </citation>
    <scope>NUCLEOTIDE SEQUENCE [LARGE SCALE GENOMIC DNA]</scope>
    <source>
        <strain evidence="9 10">DSM 41654</strain>
    </source>
</reference>
<evidence type="ECO:0000313" key="10">
    <source>
        <dbReference type="Proteomes" id="UP000540506"/>
    </source>
</evidence>
<dbReference type="CDD" id="cd06173">
    <property type="entry name" value="MFS_MefA_like"/>
    <property type="match status" value="1"/>
</dbReference>
<organism evidence="9 10">
    <name type="scientific">Kitasatospora kifunensis</name>
    <name type="common">Streptomyces kifunensis</name>
    <dbReference type="NCBI Taxonomy" id="58351"/>
    <lineage>
        <taxon>Bacteria</taxon>
        <taxon>Bacillati</taxon>
        <taxon>Actinomycetota</taxon>
        <taxon>Actinomycetes</taxon>
        <taxon>Kitasatosporales</taxon>
        <taxon>Streptomycetaceae</taxon>
        <taxon>Kitasatospora</taxon>
    </lineage>
</organism>